<dbReference type="Proteomes" id="UP000191901">
    <property type="component" value="Chromosome"/>
</dbReference>
<name>A0A1Z3HL26_9CYAN</name>
<keyword evidence="3" id="KW-1185">Reference proteome</keyword>
<dbReference type="RefSeq" id="WP_080813667.1">
    <property type="nucleotide sequence ID" value="NZ_CP021983.2"/>
</dbReference>
<proteinExistence type="predicted"/>
<dbReference type="Gene3D" id="3.10.180.10">
    <property type="entry name" value="2,3-Dihydroxybiphenyl 1,2-Dioxygenase, domain 1"/>
    <property type="match status" value="1"/>
</dbReference>
<dbReference type="KEGG" id="hhg:XM38_019600"/>
<reference evidence="2 3" key="1">
    <citation type="journal article" date="2016" name="Biochim. Biophys. Acta">
        <title>Characterization of red-shifted phycobilisomes isolated from the chlorophyll f-containing cyanobacterium Halomicronema hongdechloris.</title>
        <authorList>
            <person name="Li Y."/>
            <person name="Lin Y."/>
            <person name="Garvey C.J."/>
            <person name="Birch D."/>
            <person name="Corkery R.W."/>
            <person name="Loughlin P.C."/>
            <person name="Scheer H."/>
            <person name="Willows R.D."/>
            <person name="Chen M."/>
        </authorList>
    </citation>
    <scope>NUCLEOTIDE SEQUENCE [LARGE SCALE GENOMIC DNA]</scope>
    <source>
        <strain evidence="2 3">C2206</strain>
    </source>
</reference>
<protein>
    <recommendedName>
        <fullName evidence="4">Glyoxalase-like domain-containing protein</fullName>
    </recommendedName>
</protein>
<evidence type="ECO:0000313" key="3">
    <source>
        <dbReference type="Proteomes" id="UP000191901"/>
    </source>
</evidence>
<dbReference type="OrthoDB" id="1426774at2"/>
<gene>
    <name evidence="2" type="ORF">XM38_019600</name>
</gene>
<evidence type="ECO:0000256" key="1">
    <source>
        <dbReference type="SAM" id="MobiDB-lite"/>
    </source>
</evidence>
<dbReference type="STRING" id="1641165.XM38_25005"/>
<dbReference type="EMBL" id="CP021983">
    <property type="protein sequence ID" value="ASC71011.1"/>
    <property type="molecule type" value="Genomic_DNA"/>
</dbReference>
<dbReference type="AlphaFoldDB" id="A0A1Z3HL26"/>
<feature type="region of interest" description="Disordered" evidence="1">
    <location>
        <begin position="103"/>
        <end position="125"/>
    </location>
</feature>
<evidence type="ECO:0000313" key="2">
    <source>
        <dbReference type="EMBL" id="ASC71011.1"/>
    </source>
</evidence>
<evidence type="ECO:0008006" key="4">
    <source>
        <dbReference type="Google" id="ProtNLM"/>
    </source>
</evidence>
<sequence length="244" mass="26479">MNHRRHAIADCTQQATLPLEIDHLFICLPTPVTASGLQQLGLCSSTPPLDRTEHGTAARLILFENVYLELIWITDPISAAHSAIETGVDLLARAHWPQTRASPFGLGLRSRPPRGKPHQGTEPAACGSTLVTEASVCFSAENRVHQAEPLCFLVPQHITLAALLNLNCPTHQHLVSHPLGIRRLTDITIATQNPQLAPRMHAILCQAGVEMSTATTPLAVLTFDGGRHGQLLDARPTLPLVLKY</sequence>
<accession>A0A1Z3HL26</accession>
<organism evidence="2 3">
    <name type="scientific">Halomicronema hongdechloris C2206</name>
    <dbReference type="NCBI Taxonomy" id="1641165"/>
    <lineage>
        <taxon>Bacteria</taxon>
        <taxon>Bacillati</taxon>
        <taxon>Cyanobacteriota</taxon>
        <taxon>Cyanophyceae</taxon>
        <taxon>Nodosilineales</taxon>
        <taxon>Nodosilineaceae</taxon>
        <taxon>Halomicronema</taxon>
    </lineage>
</organism>
<dbReference type="InterPro" id="IPR029068">
    <property type="entry name" value="Glyas_Bleomycin-R_OHBP_Dase"/>
</dbReference>